<feature type="binding site" evidence="9">
    <location>
        <position position="17"/>
    </location>
    <ligand>
        <name>ATP</name>
        <dbReference type="ChEBI" id="CHEBI:30616"/>
    </ligand>
</feature>
<dbReference type="RefSeq" id="WP_015514037.1">
    <property type="nucleotide sequence ID" value="NZ_JAJCNA010000003.1"/>
</dbReference>
<evidence type="ECO:0000256" key="1">
    <source>
        <dbReference type="ARBA" id="ARBA00022490"/>
    </source>
</evidence>
<keyword evidence="2 9" id="KW-0808">Transferase</keyword>
<dbReference type="CDD" id="cd02163">
    <property type="entry name" value="PPAT"/>
    <property type="match status" value="1"/>
</dbReference>
<feature type="binding site" evidence="9">
    <location>
        <position position="41"/>
    </location>
    <ligand>
        <name>substrate</name>
    </ligand>
</feature>
<dbReference type="NCBIfam" id="TIGR01510">
    <property type="entry name" value="coaD_prev_kdtB"/>
    <property type="match status" value="1"/>
</dbReference>
<accession>A0A3E2XP87</accession>
<feature type="binding site" evidence="9">
    <location>
        <begin position="9"/>
        <end position="10"/>
    </location>
    <ligand>
        <name>ATP</name>
        <dbReference type="ChEBI" id="CHEBI:30616"/>
    </ligand>
</feature>
<dbReference type="InterPro" id="IPR014729">
    <property type="entry name" value="Rossmann-like_a/b/a_fold"/>
</dbReference>
<comment type="subunit">
    <text evidence="9">Homohexamer.</text>
</comment>
<dbReference type="Proteomes" id="UP000261231">
    <property type="component" value="Unassembled WGS sequence"/>
</dbReference>
<keyword evidence="6 9" id="KW-0460">Magnesium</keyword>
<feature type="domain" description="Cytidyltransferase-like" evidence="10">
    <location>
        <begin position="5"/>
        <end position="133"/>
    </location>
</feature>
<keyword evidence="1 9" id="KW-0963">Cytoplasm</keyword>
<feature type="site" description="Transition state stabilizer" evidence="9">
    <location>
        <position position="17"/>
    </location>
</feature>
<dbReference type="PANTHER" id="PTHR21342:SF1">
    <property type="entry name" value="PHOSPHOPANTETHEINE ADENYLYLTRANSFERASE"/>
    <property type="match status" value="1"/>
</dbReference>
<feature type="binding site" evidence="9">
    <location>
        <begin position="88"/>
        <end position="90"/>
    </location>
    <ligand>
        <name>ATP</name>
        <dbReference type="ChEBI" id="CHEBI:30616"/>
    </ligand>
</feature>
<dbReference type="NCBIfam" id="TIGR00125">
    <property type="entry name" value="cyt_tran_rel"/>
    <property type="match status" value="1"/>
</dbReference>
<feature type="binding site" evidence="9">
    <location>
        <position position="9"/>
    </location>
    <ligand>
        <name>substrate</name>
    </ligand>
</feature>
<evidence type="ECO:0000313" key="14">
    <source>
        <dbReference type="Proteomes" id="UP000261231"/>
    </source>
</evidence>
<evidence type="ECO:0000256" key="3">
    <source>
        <dbReference type="ARBA" id="ARBA00022695"/>
    </source>
</evidence>
<evidence type="ECO:0000256" key="9">
    <source>
        <dbReference type="HAMAP-Rule" id="MF_00151"/>
    </source>
</evidence>
<keyword evidence="4 9" id="KW-0547">Nucleotide-binding</keyword>
<evidence type="ECO:0000256" key="4">
    <source>
        <dbReference type="ARBA" id="ARBA00022741"/>
    </source>
</evidence>
<keyword evidence="14" id="KW-1185">Reference proteome</keyword>
<evidence type="ECO:0000259" key="10">
    <source>
        <dbReference type="Pfam" id="PF01467"/>
    </source>
</evidence>
<dbReference type="PRINTS" id="PR01020">
    <property type="entry name" value="LPSBIOSNTHSS"/>
</dbReference>
<comment type="pathway">
    <text evidence="9">Cofactor biosynthesis; coenzyme A biosynthesis; CoA from (R)-pantothenate: step 4/5.</text>
</comment>
<name>A0A3E2XP87_9FIRM</name>
<keyword evidence="5 9" id="KW-0067">ATP-binding</keyword>
<protein>
    <recommendedName>
        <fullName evidence="9">Phosphopantetheine adenylyltransferase</fullName>
        <ecNumber evidence="9">2.7.7.3</ecNumber>
    </recommendedName>
    <alternativeName>
        <fullName evidence="9">Dephospho-CoA pyrophosphorylase</fullName>
    </alternativeName>
    <alternativeName>
        <fullName evidence="9">Pantetheine-phosphate adenylyltransferase</fullName>
        <shortName evidence="9">PPAT</shortName>
    </alternativeName>
</protein>
<evidence type="ECO:0000256" key="8">
    <source>
        <dbReference type="ARBA" id="ARBA00029346"/>
    </source>
</evidence>
<dbReference type="GO" id="GO:0005524">
    <property type="term" value="F:ATP binding"/>
    <property type="evidence" value="ECO:0007669"/>
    <property type="project" value="UniProtKB-KW"/>
</dbReference>
<evidence type="ECO:0000256" key="6">
    <source>
        <dbReference type="ARBA" id="ARBA00022842"/>
    </source>
</evidence>
<dbReference type="PANTHER" id="PTHR21342">
    <property type="entry name" value="PHOSPHOPANTETHEINE ADENYLYLTRANSFERASE"/>
    <property type="match status" value="1"/>
</dbReference>
<dbReference type="EMBL" id="QVEP01000012">
    <property type="protein sequence ID" value="RGB80242.1"/>
    <property type="molecule type" value="Genomic_DNA"/>
</dbReference>
<dbReference type="EMBL" id="QVFD01000004">
    <property type="protein sequence ID" value="RGC48832.1"/>
    <property type="molecule type" value="Genomic_DNA"/>
</dbReference>
<dbReference type="InterPro" id="IPR004821">
    <property type="entry name" value="Cyt_trans-like"/>
</dbReference>
<comment type="caution">
    <text evidence="12">The sequence shown here is derived from an EMBL/GenBank/DDBJ whole genome shotgun (WGS) entry which is preliminary data.</text>
</comment>
<comment type="subcellular location">
    <subcellularLocation>
        <location evidence="9">Cytoplasm</location>
    </subcellularLocation>
</comment>
<dbReference type="GO" id="GO:0015937">
    <property type="term" value="P:coenzyme A biosynthetic process"/>
    <property type="evidence" value="ECO:0007669"/>
    <property type="project" value="UniProtKB-UniRule"/>
</dbReference>
<evidence type="ECO:0000313" key="11">
    <source>
        <dbReference type="EMBL" id="RGB80242.1"/>
    </source>
</evidence>
<dbReference type="Proteomes" id="UP000260773">
    <property type="component" value="Unassembled WGS sequence"/>
</dbReference>
<dbReference type="HAMAP" id="MF_00151">
    <property type="entry name" value="PPAT_bact"/>
    <property type="match status" value="1"/>
</dbReference>
<feature type="binding site" evidence="9">
    <location>
        <position position="98"/>
    </location>
    <ligand>
        <name>ATP</name>
        <dbReference type="ChEBI" id="CHEBI:30616"/>
    </ligand>
</feature>
<dbReference type="GO" id="GO:0004595">
    <property type="term" value="F:pantetheine-phosphate adenylyltransferase activity"/>
    <property type="evidence" value="ECO:0007669"/>
    <property type="project" value="UniProtKB-UniRule"/>
</dbReference>
<evidence type="ECO:0000256" key="5">
    <source>
        <dbReference type="ARBA" id="ARBA00022840"/>
    </source>
</evidence>
<feature type="binding site" evidence="9">
    <location>
        <position position="73"/>
    </location>
    <ligand>
        <name>substrate</name>
    </ligand>
</feature>
<comment type="catalytic activity">
    <reaction evidence="8 9">
        <text>(R)-4'-phosphopantetheine + ATP + H(+) = 3'-dephospho-CoA + diphosphate</text>
        <dbReference type="Rhea" id="RHEA:19801"/>
        <dbReference type="ChEBI" id="CHEBI:15378"/>
        <dbReference type="ChEBI" id="CHEBI:30616"/>
        <dbReference type="ChEBI" id="CHEBI:33019"/>
        <dbReference type="ChEBI" id="CHEBI:57328"/>
        <dbReference type="ChEBI" id="CHEBI:61723"/>
        <dbReference type="EC" id="2.7.7.3"/>
    </reaction>
</comment>
<dbReference type="UniPathway" id="UPA00241">
    <property type="reaction ID" value="UER00355"/>
</dbReference>
<evidence type="ECO:0000313" key="13">
    <source>
        <dbReference type="Proteomes" id="UP000260773"/>
    </source>
</evidence>
<keyword evidence="3 9" id="KW-0548">Nucleotidyltransferase</keyword>
<feature type="binding site" evidence="9">
    <location>
        <position position="87"/>
    </location>
    <ligand>
        <name>substrate</name>
    </ligand>
</feature>
<comment type="similarity">
    <text evidence="9">Belongs to the bacterial CoaD family.</text>
</comment>
<dbReference type="Gene3D" id="3.40.50.620">
    <property type="entry name" value="HUPs"/>
    <property type="match status" value="1"/>
</dbReference>
<gene>
    <name evidence="9" type="primary">coaD</name>
    <name evidence="11" type="ORF">DW070_06750</name>
    <name evidence="12" type="ORF">DW747_06060</name>
</gene>
<reference evidence="13 14" key="1">
    <citation type="submission" date="2018-08" db="EMBL/GenBank/DDBJ databases">
        <title>A genome reference for cultivated species of the human gut microbiota.</title>
        <authorList>
            <person name="Zou Y."/>
            <person name="Xue W."/>
            <person name="Luo G."/>
        </authorList>
    </citation>
    <scope>NUCLEOTIDE SEQUENCE [LARGE SCALE GENOMIC DNA]</scope>
    <source>
        <strain evidence="11 13">AF45-17</strain>
        <strain evidence="12 14">AM28-39</strain>
    </source>
</reference>
<comment type="cofactor">
    <cofactor evidence="9">
        <name>Mg(2+)</name>
        <dbReference type="ChEBI" id="CHEBI:18420"/>
    </cofactor>
</comment>
<feature type="binding site" evidence="9">
    <location>
        <begin position="123"/>
        <end position="129"/>
    </location>
    <ligand>
        <name>ATP</name>
        <dbReference type="ChEBI" id="CHEBI:30616"/>
    </ligand>
</feature>
<evidence type="ECO:0000256" key="7">
    <source>
        <dbReference type="ARBA" id="ARBA00022993"/>
    </source>
</evidence>
<dbReference type="AlphaFoldDB" id="A0A3E2XP87"/>
<keyword evidence="7 9" id="KW-0173">Coenzyme A biosynthesis</keyword>
<dbReference type="GO" id="GO:0005737">
    <property type="term" value="C:cytoplasm"/>
    <property type="evidence" value="ECO:0007669"/>
    <property type="project" value="UniProtKB-SubCell"/>
</dbReference>
<comment type="function">
    <text evidence="9">Reversibly transfers an adenylyl group from ATP to 4'-phosphopantetheine, yielding dephospho-CoA (dPCoA) and pyrophosphate.</text>
</comment>
<evidence type="ECO:0000313" key="12">
    <source>
        <dbReference type="EMBL" id="RGC48832.1"/>
    </source>
</evidence>
<dbReference type="InterPro" id="IPR001980">
    <property type="entry name" value="PPAT"/>
</dbReference>
<dbReference type="EC" id="2.7.7.3" evidence="9"/>
<dbReference type="SUPFAM" id="SSF52374">
    <property type="entry name" value="Nucleotidylyl transferase"/>
    <property type="match status" value="1"/>
</dbReference>
<organism evidence="12 14">
    <name type="scientific">Coprococcus catus</name>
    <dbReference type="NCBI Taxonomy" id="116085"/>
    <lineage>
        <taxon>Bacteria</taxon>
        <taxon>Bacillati</taxon>
        <taxon>Bacillota</taxon>
        <taxon>Clostridia</taxon>
        <taxon>Lachnospirales</taxon>
        <taxon>Lachnospiraceae</taxon>
        <taxon>Coprococcus</taxon>
    </lineage>
</organism>
<dbReference type="OrthoDB" id="9806661at2"/>
<dbReference type="Pfam" id="PF01467">
    <property type="entry name" value="CTP_transf_like"/>
    <property type="match status" value="1"/>
</dbReference>
<evidence type="ECO:0000256" key="2">
    <source>
        <dbReference type="ARBA" id="ARBA00022679"/>
    </source>
</evidence>
<proteinExistence type="inferred from homology"/>
<sequence length="167" mass="18923">MRTAIYPGSFDPVTYGHIDIIKRSAKMVDKLIIGVLSNSSKTPLFSVEERVNMLKEVTKDIPNVEVTSFAGLLIDFADACNAKIIVRGLRAVTDFEYELQWAQANRAVRPHLDTLFLVTNVEYSYLSSSAVRELARYHGDVSLFVPPYVEQKLDEKLDSKENEHEQN</sequence>